<dbReference type="SUPFAM" id="SSF53335">
    <property type="entry name" value="S-adenosyl-L-methionine-dependent methyltransferases"/>
    <property type="match status" value="1"/>
</dbReference>
<proteinExistence type="predicted"/>
<sequence length="254" mass="28668">MSNLAARVQYNTHISYDPFRFGHEIRAQLPEPFPIVPLQMSLRELLVPITDTDPPADVRRFLRDAERRIDRFQTACRVPAFVPCDYTTAYKVLRALAGGEFTRGSRFCEWGCGFGVVVGLAAMLDFDACGIEIEGTLVDEGRQLAEDYDLPVELIHGSFVPPGAEDRVYKGGTYSWLTTEGDQAYEDLDLEISDLDVIFAYPWPDEEAVVYDLFDSYAGVGAVLATYHGSADFRLRRKVSDRQKGPKRKKPRDR</sequence>
<comment type="caution">
    <text evidence="1">The sequence shown here is derived from an EMBL/GenBank/DDBJ whole genome shotgun (WGS) entry which is preliminary data.</text>
</comment>
<evidence type="ECO:0000313" key="2">
    <source>
        <dbReference type="Proteomes" id="UP000676565"/>
    </source>
</evidence>
<dbReference type="EMBL" id="JAGKQQ010000002">
    <property type="protein sequence ID" value="MBP3960912.1"/>
    <property type="molecule type" value="Genomic_DNA"/>
</dbReference>
<protein>
    <recommendedName>
        <fullName evidence="3">Class I SAM-dependent methyltransferase</fullName>
    </recommendedName>
</protein>
<dbReference type="Proteomes" id="UP000676565">
    <property type="component" value="Unassembled WGS sequence"/>
</dbReference>
<name>A0ABS5C5I6_9BACT</name>
<accession>A0ABS5C5I6</accession>
<evidence type="ECO:0008006" key="3">
    <source>
        <dbReference type="Google" id="ProtNLM"/>
    </source>
</evidence>
<dbReference type="InterPro" id="IPR029063">
    <property type="entry name" value="SAM-dependent_MTases_sf"/>
</dbReference>
<gene>
    <name evidence="1" type="ORF">J8F10_37295</name>
</gene>
<organism evidence="1 2">
    <name type="scientific">Gemmata palustris</name>
    <dbReference type="NCBI Taxonomy" id="2822762"/>
    <lineage>
        <taxon>Bacteria</taxon>
        <taxon>Pseudomonadati</taxon>
        <taxon>Planctomycetota</taxon>
        <taxon>Planctomycetia</taxon>
        <taxon>Gemmatales</taxon>
        <taxon>Gemmataceae</taxon>
        <taxon>Gemmata</taxon>
    </lineage>
</organism>
<reference evidence="1 2" key="1">
    <citation type="submission" date="2021-04" db="EMBL/GenBank/DDBJ databases">
        <authorList>
            <person name="Ivanova A."/>
        </authorList>
    </citation>
    <scope>NUCLEOTIDE SEQUENCE [LARGE SCALE GENOMIC DNA]</scope>
    <source>
        <strain evidence="1 2">G18</strain>
    </source>
</reference>
<dbReference type="Gene3D" id="3.40.50.150">
    <property type="entry name" value="Vaccinia Virus protein VP39"/>
    <property type="match status" value="1"/>
</dbReference>
<keyword evidence="2" id="KW-1185">Reference proteome</keyword>
<evidence type="ECO:0000313" key="1">
    <source>
        <dbReference type="EMBL" id="MBP3960912.1"/>
    </source>
</evidence>
<dbReference type="RefSeq" id="WP_210663409.1">
    <property type="nucleotide sequence ID" value="NZ_JAGKQQ010000002.1"/>
</dbReference>